<dbReference type="InterPro" id="IPR045063">
    <property type="entry name" value="Dynamin_N"/>
</dbReference>
<dbReference type="InterPro" id="IPR027417">
    <property type="entry name" value="P-loop_NTPase"/>
</dbReference>
<evidence type="ECO:0000256" key="2">
    <source>
        <dbReference type="ARBA" id="ARBA00022741"/>
    </source>
</evidence>
<keyword evidence="9" id="KW-1185">Reference proteome</keyword>
<dbReference type="SUPFAM" id="SSF52540">
    <property type="entry name" value="P-loop containing nucleoside triphosphate hydrolases"/>
    <property type="match status" value="1"/>
</dbReference>
<proteinExistence type="predicted"/>
<evidence type="ECO:0000256" key="5">
    <source>
        <dbReference type="ARBA" id="ARBA00023136"/>
    </source>
</evidence>
<evidence type="ECO:0000259" key="7">
    <source>
        <dbReference type="Pfam" id="PF00350"/>
    </source>
</evidence>
<protein>
    <submittedName>
        <fullName evidence="8">Dynamin family protein</fullName>
    </submittedName>
</protein>
<comment type="subcellular location">
    <subcellularLocation>
        <location evidence="1">Membrane</location>
    </subcellularLocation>
</comment>
<name>A0ABR8AJS8_9CYAN</name>
<feature type="domain" description="Dynamin N-terminal" evidence="7">
    <location>
        <begin position="103"/>
        <end position="312"/>
    </location>
</feature>
<dbReference type="Proteomes" id="UP000658514">
    <property type="component" value="Unassembled WGS sequence"/>
</dbReference>
<evidence type="ECO:0000256" key="3">
    <source>
        <dbReference type="ARBA" id="ARBA00022801"/>
    </source>
</evidence>
<evidence type="ECO:0000313" key="9">
    <source>
        <dbReference type="Proteomes" id="UP000658514"/>
    </source>
</evidence>
<dbReference type="InterPro" id="IPR027094">
    <property type="entry name" value="Mitofusin_fam"/>
</dbReference>
<sequence length="737" mass="85112">MSEMGENQPLTRRERIAEILEKRKPLSQKIDQARNYVKELLSALSLLDDLIPEYQRLSASSENLKKIAINEIIVTKDIQSTLNSQLEHLFYLYERFSKPPLKIAVAGLPKEGKSTFIRAVTELREEVIPSSEELCTGASSTIYNHDSTETYGEIEFYSSDVFLKEVIQPYYNELNLTDKPISLDAWKQPSFTKQDAIEQTKYKRLLAYYEKYSKYKDYLNQKQIRVAENDIRQYIAQVDINKQPIDIYRSVKNATIYTKFPNHDVGQIALLDTPGLGELRSREEEKLVEILRKSADIVICLILPKHKAFTYQESHTNFFSLMQKGIGQADKRCLLVLNDDGNNSQACQRLSQQDKLAEWTLTFAKVFVANCSKPEQVQSQVVDPTINYLAEKISSLDWDDTQHRFNSILEQCAQTSDILHRINVESSGNIDISSQRYRKLFEKDFVPKLSNAFKQMQQYFFNRQDISSVKKIVRDKVNALEFSIPSAQEIELRRTPKETYDKVFIEILGELRVQGWRHFQDLDIQLSPLVDELKKIVADEFHKIGLDRLSNREGSDFIENIYTLIPKTCPMLKLAFQMLKEFELAYFWLIRVKIYEGLEILDPRKNNLKPDSSNSSKPVTAELFYQALDASCIAAKSKLLALLGGDATDDFSPNNAVRAALEEFIDLVFYAWDEQGRGIVSGEWQDFLEPHKRKIWAEDFGKLEQEIELRDKLSNAVEQARNSITKLQRICNLEGVL</sequence>
<keyword evidence="5" id="KW-0472">Membrane</keyword>
<comment type="caution">
    <text evidence="8">The sequence shown here is derived from an EMBL/GenBank/DDBJ whole genome shotgun (WGS) entry which is preliminary data.</text>
</comment>
<evidence type="ECO:0000256" key="4">
    <source>
        <dbReference type="ARBA" id="ARBA00023134"/>
    </source>
</evidence>
<dbReference type="PANTHER" id="PTHR10465">
    <property type="entry name" value="TRANSMEMBRANE GTPASE FZO1"/>
    <property type="match status" value="1"/>
</dbReference>
<dbReference type="EMBL" id="JACJQH010000062">
    <property type="protein sequence ID" value="MBD2199523.1"/>
    <property type="molecule type" value="Genomic_DNA"/>
</dbReference>
<dbReference type="Pfam" id="PF00350">
    <property type="entry name" value="Dynamin_N"/>
    <property type="match status" value="1"/>
</dbReference>
<evidence type="ECO:0000256" key="1">
    <source>
        <dbReference type="ARBA" id="ARBA00004370"/>
    </source>
</evidence>
<keyword evidence="2" id="KW-0547">Nucleotide-binding</keyword>
<keyword evidence="3" id="KW-0378">Hydrolase</keyword>
<dbReference type="PANTHER" id="PTHR10465:SF0">
    <property type="entry name" value="SARCALUMENIN"/>
    <property type="match status" value="1"/>
</dbReference>
<evidence type="ECO:0000313" key="8">
    <source>
        <dbReference type="EMBL" id="MBD2199523.1"/>
    </source>
</evidence>
<keyword evidence="6" id="KW-0175">Coiled coil</keyword>
<gene>
    <name evidence="8" type="ORF">H6G24_29275</name>
</gene>
<organism evidence="8 9">
    <name type="scientific">Calothrix parietina FACHB-288</name>
    <dbReference type="NCBI Taxonomy" id="2692896"/>
    <lineage>
        <taxon>Bacteria</taxon>
        <taxon>Bacillati</taxon>
        <taxon>Cyanobacteriota</taxon>
        <taxon>Cyanophyceae</taxon>
        <taxon>Nostocales</taxon>
        <taxon>Calotrichaceae</taxon>
        <taxon>Calothrix</taxon>
    </lineage>
</organism>
<dbReference type="RefSeq" id="WP_190549108.1">
    <property type="nucleotide sequence ID" value="NZ_CAWPNO010000098.1"/>
</dbReference>
<dbReference type="Gene3D" id="3.40.50.300">
    <property type="entry name" value="P-loop containing nucleotide triphosphate hydrolases"/>
    <property type="match status" value="1"/>
</dbReference>
<reference evidence="8 9" key="1">
    <citation type="journal article" date="2020" name="ISME J.">
        <title>Comparative genomics reveals insights into cyanobacterial evolution and habitat adaptation.</title>
        <authorList>
            <person name="Chen M.Y."/>
            <person name="Teng W.K."/>
            <person name="Zhao L."/>
            <person name="Hu C.X."/>
            <person name="Zhou Y.K."/>
            <person name="Han B.P."/>
            <person name="Song L.R."/>
            <person name="Shu W.S."/>
        </authorList>
    </citation>
    <scope>NUCLEOTIDE SEQUENCE [LARGE SCALE GENOMIC DNA]</scope>
    <source>
        <strain evidence="8 9">FACHB-288</strain>
    </source>
</reference>
<accession>A0ABR8AJS8</accession>
<feature type="coiled-coil region" evidence="6">
    <location>
        <begin position="703"/>
        <end position="730"/>
    </location>
</feature>
<keyword evidence="4" id="KW-0342">GTP-binding</keyword>
<evidence type="ECO:0000256" key="6">
    <source>
        <dbReference type="SAM" id="Coils"/>
    </source>
</evidence>